<dbReference type="CDD" id="cd01043">
    <property type="entry name" value="DPS"/>
    <property type="match status" value="1"/>
</dbReference>
<accession>A0A812F756</accession>
<comment type="caution">
    <text evidence="4">The sequence shown here is derived from an EMBL/GenBank/DDBJ whole genome shotgun (WGS) entry which is preliminary data.</text>
</comment>
<dbReference type="InterPro" id="IPR008331">
    <property type="entry name" value="Ferritin_DPS_dom"/>
</dbReference>
<dbReference type="InterPro" id="IPR002177">
    <property type="entry name" value="DPS_DNA-bd"/>
</dbReference>
<dbReference type="PRINTS" id="PR01346">
    <property type="entry name" value="HELNAPAPROT"/>
</dbReference>
<evidence type="ECO:0000256" key="2">
    <source>
        <dbReference type="RuleBase" id="RU003875"/>
    </source>
</evidence>
<evidence type="ECO:0000256" key="1">
    <source>
        <dbReference type="ARBA" id="ARBA00009497"/>
    </source>
</evidence>
<dbReference type="SUPFAM" id="SSF47240">
    <property type="entry name" value="Ferritin-like"/>
    <property type="match status" value="1"/>
</dbReference>
<evidence type="ECO:0000313" key="5">
    <source>
        <dbReference type="Proteomes" id="UP000655759"/>
    </source>
</evidence>
<gene>
    <name evidence="4" type="ORF">NUZ5A_50457</name>
</gene>
<dbReference type="PIRSF" id="PIRSF005900">
    <property type="entry name" value="Dps"/>
    <property type="match status" value="1"/>
</dbReference>
<feature type="domain" description="Ferritin/DPS" evidence="3">
    <location>
        <begin position="18"/>
        <end position="158"/>
    </location>
</feature>
<dbReference type="InterPro" id="IPR012347">
    <property type="entry name" value="Ferritin-like"/>
</dbReference>
<organism evidence="4 5">
    <name type="scientific">Candidatus Nitrosotenuis uzonensis</name>
    <dbReference type="NCBI Taxonomy" id="1407055"/>
    <lineage>
        <taxon>Archaea</taxon>
        <taxon>Nitrososphaerota</taxon>
        <taxon>Candidatus Nitrosotenuis</taxon>
    </lineage>
</organism>
<name>A0A812F756_9ARCH</name>
<dbReference type="EMBL" id="CAJNAQ010000005">
    <property type="protein sequence ID" value="CAE6495788.1"/>
    <property type="molecule type" value="Genomic_DNA"/>
</dbReference>
<dbReference type="Proteomes" id="UP000655759">
    <property type="component" value="Unassembled WGS sequence"/>
</dbReference>
<sequence length="158" mass="17772">MSKINIGISDGDRAEVNKILSKVLADEYVLYTKTRNYHWNVVGPQFSEYHKLFSDQYEALDGDIDEIAERIRSLGAMTPATLAEFAKTSRLEEHPGVYPDASTMIANLLADHEAVIRTLRADVDSCVKHNDAGTADFLTGLLEKHEKTAWMLRSMLEK</sequence>
<dbReference type="Gene3D" id="1.20.1260.10">
    <property type="match status" value="1"/>
</dbReference>
<comment type="similarity">
    <text evidence="1 2">Belongs to the Dps family.</text>
</comment>
<dbReference type="GO" id="GO:0008199">
    <property type="term" value="F:ferric iron binding"/>
    <property type="evidence" value="ECO:0007669"/>
    <property type="project" value="InterPro"/>
</dbReference>
<evidence type="ECO:0000259" key="3">
    <source>
        <dbReference type="Pfam" id="PF00210"/>
    </source>
</evidence>
<dbReference type="Pfam" id="PF00210">
    <property type="entry name" value="Ferritin"/>
    <property type="match status" value="1"/>
</dbReference>
<reference evidence="4" key="1">
    <citation type="submission" date="2021-02" db="EMBL/GenBank/DDBJ databases">
        <authorList>
            <person name="Han P."/>
        </authorList>
    </citation>
    <scope>NUCLEOTIDE SEQUENCE</scope>
    <source>
        <strain evidence="4">Candidatus Nitrosotenuis uzonensis 5A</strain>
    </source>
</reference>
<dbReference type="PANTHER" id="PTHR42932:SF3">
    <property type="entry name" value="DNA PROTECTION DURING STARVATION PROTEIN"/>
    <property type="match status" value="1"/>
</dbReference>
<protein>
    <recommendedName>
        <fullName evidence="3">Ferritin/DPS domain-containing protein</fullName>
    </recommendedName>
</protein>
<evidence type="ECO:0000313" key="4">
    <source>
        <dbReference type="EMBL" id="CAE6495788.1"/>
    </source>
</evidence>
<dbReference type="PANTHER" id="PTHR42932">
    <property type="entry name" value="GENERAL STRESS PROTEIN 20U"/>
    <property type="match status" value="1"/>
</dbReference>
<dbReference type="RefSeq" id="WP_205099441.1">
    <property type="nucleotide sequence ID" value="NZ_CAJNAQ010000005.1"/>
</dbReference>
<dbReference type="AlphaFoldDB" id="A0A812F756"/>
<proteinExistence type="inferred from homology"/>
<dbReference type="InterPro" id="IPR009078">
    <property type="entry name" value="Ferritin-like_SF"/>
</dbReference>